<dbReference type="Proteomes" id="UP000286208">
    <property type="component" value="Unassembled WGS sequence"/>
</dbReference>
<reference evidence="3 4" key="1">
    <citation type="submission" date="2018-11" db="EMBL/GenBank/DDBJ databases">
        <title>Rhodococcus spongicola sp. nov. and Rhodococcus xishaensis sp. nov. from marine sponges.</title>
        <authorList>
            <person name="Li L."/>
            <person name="Lin H.W."/>
        </authorList>
    </citation>
    <scope>NUCLEOTIDE SEQUENCE [LARGE SCALE GENOMIC DNA]</scope>
    <source>
        <strain evidence="3 4">CCTCC AB2014297</strain>
    </source>
</reference>
<keyword evidence="1" id="KW-1133">Transmembrane helix</keyword>
<keyword evidence="3" id="KW-0407">Ion channel</keyword>
<gene>
    <name evidence="3" type="ORF">EGT67_03850</name>
</gene>
<evidence type="ECO:0000313" key="4">
    <source>
        <dbReference type="Proteomes" id="UP000286208"/>
    </source>
</evidence>
<keyword evidence="1" id="KW-0472">Membrane</keyword>
<proteinExistence type="predicted"/>
<dbReference type="AlphaFoldDB" id="A0A3S3EDL8"/>
<feature type="transmembrane region" description="Helical" evidence="1">
    <location>
        <begin position="46"/>
        <end position="67"/>
    </location>
</feature>
<name>A0A3S3EDL8_9NOCA</name>
<dbReference type="Pfam" id="PF07885">
    <property type="entry name" value="Ion_trans_2"/>
    <property type="match status" value="1"/>
</dbReference>
<feature type="transmembrane region" description="Helical" evidence="1">
    <location>
        <begin position="146"/>
        <end position="167"/>
    </location>
</feature>
<dbReference type="Gene3D" id="1.10.287.70">
    <property type="match status" value="1"/>
</dbReference>
<feature type="domain" description="Potassium channel" evidence="2">
    <location>
        <begin position="96"/>
        <end position="170"/>
    </location>
</feature>
<dbReference type="EMBL" id="RKLP01000001">
    <property type="protein sequence ID" value="RVW11545.1"/>
    <property type="molecule type" value="Genomic_DNA"/>
</dbReference>
<protein>
    <submittedName>
        <fullName evidence="3">Potassium channel protein</fullName>
    </submittedName>
</protein>
<keyword evidence="3" id="KW-0813">Transport</keyword>
<accession>A0A3S3EDL8</accession>
<dbReference type="GO" id="GO:0034220">
    <property type="term" value="P:monoatomic ion transmembrane transport"/>
    <property type="evidence" value="ECO:0007669"/>
    <property type="project" value="UniProtKB-KW"/>
</dbReference>
<dbReference type="SUPFAM" id="SSF81324">
    <property type="entry name" value="Voltage-gated potassium channels"/>
    <property type="match status" value="1"/>
</dbReference>
<keyword evidence="1" id="KW-0812">Transmembrane</keyword>
<comment type="caution">
    <text evidence="3">The sequence shown here is derived from an EMBL/GenBank/DDBJ whole genome shotgun (WGS) entry which is preliminary data.</text>
</comment>
<keyword evidence="3" id="KW-0406">Ion transport</keyword>
<feature type="transmembrane region" description="Helical" evidence="1">
    <location>
        <begin position="21"/>
        <end position="40"/>
    </location>
</feature>
<dbReference type="OrthoDB" id="9799090at2"/>
<dbReference type="InterPro" id="IPR013099">
    <property type="entry name" value="K_chnl_dom"/>
</dbReference>
<evidence type="ECO:0000259" key="2">
    <source>
        <dbReference type="Pfam" id="PF07885"/>
    </source>
</evidence>
<evidence type="ECO:0000313" key="3">
    <source>
        <dbReference type="EMBL" id="RVW11545.1"/>
    </source>
</evidence>
<dbReference type="RefSeq" id="WP_127914668.1">
    <property type="nucleotide sequence ID" value="NZ_RKLP01000001.1"/>
</dbReference>
<keyword evidence="4" id="KW-1185">Reference proteome</keyword>
<sequence>MSDGDPLRGLDRHERRRLLRLALLRPFLTVVLLVIAYFALPMDRLSNAGAVVILIGGLLLVAALCFWQVRQIVRSPTPALRAAEALAVTLPVYLLGSATATFLLGQVDSNAFSEPLSRIDALYFTLTVFATVGFGDIVAVDETARLIVSVMMVGNLVMLAVVVKLLTQAVKWGKARRGESSDDS</sequence>
<evidence type="ECO:0000256" key="1">
    <source>
        <dbReference type="SAM" id="Phobius"/>
    </source>
</evidence>
<feature type="transmembrane region" description="Helical" evidence="1">
    <location>
        <begin position="121"/>
        <end position="140"/>
    </location>
</feature>
<organism evidence="3 4">
    <name type="scientific">Prescottella agglutinans</name>
    <dbReference type="NCBI Taxonomy" id="1644129"/>
    <lineage>
        <taxon>Bacteria</taxon>
        <taxon>Bacillati</taxon>
        <taxon>Actinomycetota</taxon>
        <taxon>Actinomycetes</taxon>
        <taxon>Mycobacteriales</taxon>
        <taxon>Nocardiaceae</taxon>
        <taxon>Prescottella</taxon>
    </lineage>
</organism>